<dbReference type="InterPro" id="IPR035919">
    <property type="entry name" value="EAL_sf"/>
</dbReference>
<gene>
    <name evidence="7" type="ORF">PU634_14000</name>
</gene>
<dbReference type="SUPFAM" id="SSF55073">
    <property type="entry name" value="Nucleotide cyclase"/>
    <property type="match status" value="1"/>
</dbReference>
<organism evidence="7 8">
    <name type="scientific">Oceanimonas pelagia</name>
    <dbReference type="NCBI Taxonomy" id="3028314"/>
    <lineage>
        <taxon>Bacteria</taxon>
        <taxon>Pseudomonadati</taxon>
        <taxon>Pseudomonadota</taxon>
        <taxon>Gammaproteobacteria</taxon>
        <taxon>Aeromonadales</taxon>
        <taxon>Aeromonadaceae</taxon>
        <taxon>Oceanimonas</taxon>
    </lineage>
</organism>
<dbReference type="SMART" id="SM00304">
    <property type="entry name" value="HAMP"/>
    <property type="match status" value="1"/>
</dbReference>
<dbReference type="AlphaFoldDB" id="A0AA50KL79"/>
<evidence type="ECO:0000259" key="4">
    <source>
        <dbReference type="PROSITE" id="PS50883"/>
    </source>
</evidence>
<dbReference type="CDD" id="cd01948">
    <property type="entry name" value="EAL"/>
    <property type="match status" value="1"/>
</dbReference>
<evidence type="ECO:0000256" key="2">
    <source>
        <dbReference type="ARBA" id="ARBA00022636"/>
    </source>
</evidence>
<keyword evidence="3" id="KW-0472">Membrane</keyword>
<dbReference type="InterPro" id="IPR029151">
    <property type="entry name" value="Sensor-like_sf"/>
</dbReference>
<dbReference type="NCBIfam" id="TIGR00254">
    <property type="entry name" value="GGDEF"/>
    <property type="match status" value="1"/>
</dbReference>
<dbReference type="Pfam" id="PF00990">
    <property type="entry name" value="GGDEF"/>
    <property type="match status" value="1"/>
</dbReference>
<accession>A0AA50KL79</accession>
<dbReference type="InterPro" id="IPR029787">
    <property type="entry name" value="Nucleotide_cyclase"/>
</dbReference>
<keyword evidence="2" id="KW-0973">c-di-GMP</keyword>
<dbReference type="RefSeq" id="WP_306761391.1">
    <property type="nucleotide sequence ID" value="NZ_CP118224.1"/>
</dbReference>
<dbReference type="InterPro" id="IPR000160">
    <property type="entry name" value="GGDEF_dom"/>
</dbReference>
<dbReference type="SMART" id="SM00267">
    <property type="entry name" value="GGDEF"/>
    <property type="match status" value="1"/>
</dbReference>
<dbReference type="InterPro" id="IPR003660">
    <property type="entry name" value="HAMP_dom"/>
</dbReference>
<dbReference type="CDD" id="cd06225">
    <property type="entry name" value="HAMP"/>
    <property type="match status" value="1"/>
</dbReference>
<dbReference type="InterPro" id="IPR001633">
    <property type="entry name" value="EAL_dom"/>
</dbReference>
<sequence length="816" mass="90554">MLVPLLLLQAAILIGTSYLLYRDYIRDQMEIHAWDSVTQVANKFSGMVAILVADTSIFARNPVLNRYLKTDENIRAHVMYSVLHDEFQSFLTAYPDYRELTLLLPDGDEEISLRSDGTASIPRNRQSRPYFQQMVNQNLEVLTTVQREPDSGEWVLLSIRRLLHFDPIERTRQTEARVSGYLVLKSVLRPLAQQMANNRLFSQGFSLLHNAEGSQLLSEGHTRLSATGLGALVQALSGTAQGRISYTEDVLLDDDCYLVGQTELLPGLYFSVGWPESGLKQLLLEMGISAGRVTLLVMLVTMVVLFWLLNRMLIRPIMRLGHAAERLGKGEEDWHLPCSGRDELSALGGTVRDMGQALLRQRQALHDIAYRDSLTRLPNRRRFLEILESHYDAATGAPPAIALMFLDLDEFKHINDTLGHETGDVVLVEVARRMEQLLRGSDVIGHDGAGSASGTLARLGGDEFTLLLTDIGEREQAVAVAERLLAAFSRPLMVAGKPMLIGISMGVALARETGDSASELLKNADVAMYDAKQHGKNTYRFFCPDAALASLKQLELRDDLHRAIYQKQLRLVYQPQVDARSGRLAGCEALVRWKHPEKGWIPPNVFIPIAEQAGLIVPLGRWVMLEACRQITLWQSMGYEVPRVSVNVSFVQLLREDLHQVLLSCLAANQLGPDRISVEVTESCIMQGVDAIDQLKRIQKSGIRVALDDFGTGYSSLSALKGLPIDELKIDRSFISEIAEGDDARAIVAAIIAMAQRLGVEVVAEGVENEVELNYLRERGADIIQGYFFGRPVPGSEFTGWLADTASHAGEHAVAI</sequence>
<dbReference type="PANTHER" id="PTHR44757:SF2">
    <property type="entry name" value="BIOFILM ARCHITECTURE MAINTENANCE PROTEIN MBAA"/>
    <property type="match status" value="1"/>
</dbReference>
<evidence type="ECO:0000313" key="8">
    <source>
        <dbReference type="Proteomes" id="UP001223802"/>
    </source>
</evidence>
<dbReference type="CDD" id="cd01949">
    <property type="entry name" value="GGDEF"/>
    <property type="match status" value="1"/>
</dbReference>
<dbReference type="Pfam" id="PF00563">
    <property type="entry name" value="EAL"/>
    <property type="match status" value="1"/>
</dbReference>
<evidence type="ECO:0000313" key="7">
    <source>
        <dbReference type="EMBL" id="WMC10186.1"/>
    </source>
</evidence>
<dbReference type="GO" id="GO:0071111">
    <property type="term" value="F:cyclic-guanylate-specific phosphodiesterase activity"/>
    <property type="evidence" value="ECO:0007669"/>
    <property type="project" value="UniProtKB-EC"/>
</dbReference>
<dbReference type="FunFam" id="3.20.20.450:FF:000001">
    <property type="entry name" value="Cyclic di-GMP phosphodiesterase yahA"/>
    <property type="match status" value="1"/>
</dbReference>
<proteinExistence type="predicted"/>
<feature type="domain" description="EAL" evidence="4">
    <location>
        <begin position="553"/>
        <end position="806"/>
    </location>
</feature>
<dbReference type="PROSITE" id="PS50883">
    <property type="entry name" value="EAL"/>
    <property type="match status" value="1"/>
</dbReference>
<evidence type="ECO:0000259" key="6">
    <source>
        <dbReference type="PROSITE" id="PS50887"/>
    </source>
</evidence>
<evidence type="ECO:0000256" key="1">
    <source>
        <dbReference type="ARBA" id="ARBA00012282"/>
    </source>
</evidence>
<dbReference type="GO" id="GO:0016020">
    <property type="term" value="C:membrane"/>
    <property type="evidence" value="ECO:0007669"/>
    <property type="project" value="InterPro"/>
</dbReference>
<dbReference type="SUPFAM" id="SSF158472">
    <property type="entry name" value="HAMP domain-like"/>
    <property type="match status" value="1"/>
</dbReference>
<evidence type="ECO:0000259" key="5">
    <source>
        <dbReference type="PROSITE" id="PS50885"/>
    </source>
</evidence>
<protein>
    <recommendedName>
        <fullName evidence="1">cyclic-guanylate-specific phosphodiesterase</fullName>
        <ecNumber evidence="1">3.1.4.52</ecNumber>
    </recommendedName>
</protein>
<dbReference type="SUPFAM" id="SSF103190">
    <property type="entry name" value="Sensory domain-like"/>
    <property type="match status" value="1"/>
</dbReference>
<dbReference type="Gene3D" id="3.20.20.450">
    <property type="entry name" value="EAL domain"/>
    <property type="match status" value="1"/>
</dbReference>
<dbReference type="InterPro" id="IPR052155">
    <property type="entry name" value="Biofilm_reg_signaling"/>
</dbReference>
<feature type="domain" description="HAMP" evidence="5">
    <location>
        <begin position="311"/>
        <end position="363"/>
    </location>
</feature>
<dbReference type="PROSITE" id="PS50885">
    <property type="entry name" value="HAMP"/>
    <property type="match status" value="1"/>
</dbReference>
<dbReference type="Pfam" id="PF00672">
    <property type="entry name" value="HAMP"/>
    <property type="match status" value="1"/>
</dbReference>
<dbReference type="GO" id="GO:0007165">
    <property type="term" value="P:signal transduction"/>
    <property type="evidence" value="ECO:0007669"/>
    <property type="project" value="InterPro"/>
</dbReference>
<dbReference type="PROSITE" id="PS50887">
    <property type="entry name" value="GGDEF"/>
    <property type="match status" value="1"/>
</dbReference>
<dbReference type="PANTHER" id="PTHR44757">
    <property type="entry name" value="DIGUANYLATE CYCLASE DGCP"/>
    <property type="match status" value="1"/>
</dbReference>
<feature type="transmembrane region" description="Helical" evidence="3">
    <location>
        <begin position="290"/>
        <end position="309"/>
    </location>
</feature>
<name>A0AA50KL79_9GAMM</name>
<dbReference type="SMART" id="SM00052">
    <property type="entry name" value="EAL"/>
    <property type="match status" value="1"/>
</dbReference>
<feature type="domain" description="GGDEF" evidence="6">
    <location>
        <begin position="399"/>
        <end position="544"/>
    </location>
</feature>
<dbReference type="Gene3D" id="6.10.340.10">
    <property type="match status" value="1"/>
</dbReference>
<keyword evidence="3" id="KW-1133">Transmembrane helix</keyword>
<dbReference type="EMBL" id="CP118224">
    <property type="protein sequence ID" value="WMC10186.1"/>
    <property type="molecule type" value="Genomic_DNA"/>
</dbReference>
<evidence type="ECO:0000256" key="3">
    <source>
        <dbReference type="SAM" id="Phobius"/>
    </source>
</evidence>
<dbReference type="KEGG" id="ope:PU634_14000"/>
<dbReference type="SUPFAM" id="SSF141868">
    <property type="entry name" value="EAL domain-like"/>
    <property type="match status" value="1"/>
</dbReference>
<dbReference type="EC" id="3.1.4.52" evidence="1"/>
<keyword evidence="3" id="KW-0812">Transmembrane</keyword>
<dbReference type="Gene3D" id="3.30.70.270">
    <property type="match status" value="1"/>
</dbReference>
<keyword evidence="8" id="KW-1185">Reference proteome</keyword>
<reference evidence="7 8" key="1">
    <citation type="submission" date="2023-02" db="EMBL/GenBank/DDBJ databases">
        <title>Complete genome sequence of a novel bacterium Oceanimonas sp. NTOU-MSR1 isolated from marine coast sediment.</title>
        <authorList>
            <person name="Yang H.-T."/>
            <person name="Chen Y.-L."/>
            <person name="Ho Y.-N."/>
        </authorList>
    </citation>
    <scope>NUCLEOTIDE SEQUENCE [LARGE SCALE GENOMIC DNA]</scope>
    <source>
        <strain evidence="7 8">NTOU-MSR1</strain>
    </source>
</reference>
<dbReference type="Proteomes" id="UP001223802">
    <property type="component" value="Chromosome"/>
</dbReference>
<dbReference type="InterPro" id="IPR043128">
    <property type="entry name" value="Rev_trsase/Diguanyl_cyclase"/>
</dbReference>